<reference evidence="1 2" key="1">
    <citation type="submission" date="2019-02" db="EMBL/GenBank/DDBJ databases">
        <title>The genomic architecture of introgression among sibling species of bacteria.</title>
        <authorList>
            <person name="Cavassim M.I.A."/>
            <person name="Moeskjaer S."/>
            <person name="Moslemi C."/>
            <person name="Fields B."/>
            <person name="Bachmann A."/>
            <person name="Vilhjalmsson B."/>
            <person name="Schierup M.H."/>
            <person name="Young J.P.W."/>
            <person name="Andersen S.U."/>
        </authorList>
    </citation>
    <scope>NUCLEOTIDE SEQUENCE [LARGE SCALE GENOMIC DNA]</scope>
    <source>
        <strain evidence="1 2">SM51</strain>
    </source>
</reference>
<keyword evidence="2" id="KW-1185">Reference proteome</keyword>
<evidence type="ECO:0000313" key="2">
    <source>
        <dbReference type="Proteomes" id="UP000291302"/>
    </source>
</evidence>
<sequence>MALADESGWNEETFGYYSSIIRQLPETHSRLIDGCAKDGMAKMDAETKAQTERDTSMSADEAARDVCRRMIKGIASGAVTYEVYRKWLDTPDDEKLRFPDYQ</sequence>
<evidence type="ECO:0000313" key="1">
    <source>
        <dbReference type="EMBL" id="TBE57800.1"/>
    </source>
</evidence>
<evidence type="ECO:0008006" key="3">
    <source>
        <dbReference type="Google" id="ProtNLM"/>
    </source>
</evidence>
<comment type="caution">
    <text evidence="1">The sequence shown here is derived from an EMBL/GenBank/DDBJ whole genome shotgun (WGS) entry which is preliminary data.</text>
</comment>
<gene>
    <name evidence="1" type="ORF">ELH03_36040</name>
</gene>
<dbReference type="EMBL" id="SILG01000007">
    <property type="protein sequence ID" value="TBE57800.1"/>
    <property type="molecule type" value="Genomic_DNA"/>
</dbReference>
<proteinExistence type="predicted"/>
<protein>
    <recommendedName>
        <fullName evidence="3">DUF982 domain-containing protein</fullName>
    </recommendedName>
</protein>
<name>A0ABY1XGZ2_9HYPH</name>
<dbReference type="Proteomes" id="UP000291302">
    <property type="component" value="Unassembled WGS sequence"/>
</dbReference>
<dbReference type="RefSeq" id="WP_130767692.1">
    <property type="nucleotide sequence ID" value="NZ_SILG01000007.1"/>
</dbReference>
<accession>A0ABY1XGZ2</accession>
<organism evidence="1 2">
    <name type="scientific">Rhizobium beringeri</name>
    <dbReference type="NCBI Taxonomy" id="3019934"/>
    <lineage>
        <taxon>Bacteria</taxon>
        <taxon>Pseudomonadati</taxon>
        <taxon>Pseudomonadota</taxon>
        <taxon>Alphaproteobacteria</taxon>
        <taxon>Hyphomicrobiales</taxon>
        <taxon>Rhizobiaceae</taxon>
        <taxon>Rhizobium/Agrobacterium group</taxon>
        <taxon>Rhizobium</taxon>
    </lineage>
</organism>